<proteinExistence type="predicted"/>
<evidence type="ECO:0000313" key="1">
    <source>
        <dbReference type="EMBL" id="TKW03210.1"/>
    </source>
</evidence>
<name>A0A4U6TL48_SETVI</name>
<dbReference type="Proteomes" id="UP000298652">
    <property type="component" value="Chromosome 7"/>
</dbReference>
<dbReference type="EMBL" id="CM016558">
    <property type="protein sequence ID" value="TKW03210.1"/>
    <property type="molecule type" value="Genomic_DNA"/>
</dbReference>
<dbReference type="Gramene" id="TKW03210">
    <property type="protein sequence ID" value="TKW03210"/>
    <property type="gene ID" value="SEVIR_7G009200v2"/>
</dbReference>
<reference evidence="1" key="1">
    <citation type="submission" date="2019-03" db="EMBL/GenBank/DDBJ databases">
        <title>WGS assembly of Setaria viridis.</title>
        <authorList>
            <person name="Huang P."/>
            <person name="Jenkins J."/>
            <person name="Grimwood J."/>
            <person name="Barry K."/>
            <person name="Healey A."/>
            <person name="Mamidi S."/>
            <person name="Sreedasyam A."/>
            <person name="Shu S."/>
            <person name="Feldman M."/>
            <person name="Wu J."/>
            <person name="Yu Y."/>
            <person name="Chen C."/>
            <person name="Johnson J."/>
            <person name="Rokhsar D."/>
            <person name="Baxter I."/>
            <person name="Schmutz J."/>
            <person name="Brutnell T."/>
            <person name="Kellogg E."/>
        </authorList>
    </citation>
    <scope>NUCLEOTIDE SEQUENCE [LARGE SCALE GENOMIC DNA]</scope>
</reference>
<keyword evidence="2" id="KW-1185">Reference proteome</keyword>
<dbReference type="AlphaFoldDB" id="A0A4U6TL48"/>
<accession>A0A4U6TL48</accession>
<protein>
    <recommendedName>
        <fullName evidence="3">DUF4216 domain-containing protein</fullName>
    </recommendedName>
</protein>
<evidence type="ECO:0000313" key="2">
    <source>
        <dbReference type="Proteomes" id="UP000298652"/>
    </source>
</evidence>
<sequence>MTWYGVIRRMISLEFPAHKEVGLFHCDWYDVLAASTSRSRGYSREKYGVIDIDTSRPNEDLSNWTRSDKEGTTGDASVLNQVRAGAVLELDDAVLLDEDDDDEDGTYIDDGVVAPVVVESLEDDFFV</sequence>
<organism evidence="1 2">
    <name type="scientific">Setaria viridis</name>
    <name type="common">Green bristlegrass</name>
    <name type="synonym">Setaria italica subsp. viridis</name>
    <dbReference type="NCBI Taxonomy" id="4556"/>
    <lineage>
        <taxon>Eukaryota</taxon>
        <taxon>Viridiplantae</taxon>
        <taxon>Streptophyta</taxon>
        <taxon>Embryophyta</taxon>
        <taxon>Tracheophyta</taxon>
        <taxon>Spermatophyta</taxon>
        <taxon>Magnoliopsida</taxon>
        <taxon>Liliopsida</taxon>
        <taxon>Poales</taxon>
        <taxon>Poaceae</taxon>
        <taxon>PACMAD clade</taxon>
        <taxon>Panicoideae</taxon>
        <taxon>Panicodae</taxon>
        <taxon>Paniceae</taxon>
        <taxon>Cenchrinae</taxon>
        <taxon>Setaria</taxon>
    </lineage>
</organism>
<evidence type="ECO:0008006" key="3">
    <source>
        <dbReference type="Google" id="ProtNLM"/>
    </source>
</evidence>
<gene>
    <name evidence="1" type="ORF">SEVIR_7G009200v2</name>
</gene>